<evidence type="ECO:0000313" key="2">
    <source>
        <dbReference type="Proteomes" id="UP000887013"/>
    </source>
</evidence>
<accession>A0A8X6TYB3</accession>
<organism evidence="1 2">
    <name type="scientific">Nephila pilipes</name>
    <name type="common">Giant wood spider</name>
    <name type="synonym">Nephila maculata</name>
    <dbReference type="NCBI Taxonomy" id="299642"/>
    <lineage>
        <taxon>Eukaryota</taxon>
        <taxon>Metazoa</taxon>
        <taxon>Ecdysozoa</taxon>
        <taxon>Arthropoda</taxon>
        <taxon>Chelicerata</taxon>
        <taxon>Arachnida</taxon>
        <taxon>Araneae</taxon>
        <taxon>Araneomorphae</taxon>
        <taxon>Entelegynae</taxon>
        <taxon>Araneoidea</taxon>
        <taxon>Nephilidae</taxon>
        <taxon>Nephila</taxon>
    </lineage>
</organism>
<gene>
    <name evidence="1" type="ORF">NPIL_540991</name>
</gene>
<sequence>MTVVERAGWVGRWKIINNSTINNDFQQLSRSDTRNYLLLCVLCCLSESRLRQDLLRLLDQVAETYQDTQSGSVLFFSFETTIDLLNTKSRINSG</sequence>
<name>A0A8X6TYB3_NEPPI</name>
<dbReference type="AlphaFoldDB" id="A0A8X6TYB3"/>
<protein>
    <submittedName>
        <fullName evidence="1">Uncharacterized protein</fullName>
    </submittedName>
</protein>
<proteinExistence type="predicted"/>
<keyword evidence="2" id="KW-1185">Reference proteome</keyword>
<reference evidence="1" key="1">
    <citation type="submission" date="2020-08" db="EMBL/GenBank/DDBJ databases">
        <title>Multicomponent nature underlies the extraordinary mechanical properties of spider dragline silk.</title>
        <authorList>
            <person name="Kono N."/>
            <person name="Nakamura H."/>
            <person name="Mori M."/>
            <person name="Yoshida Y."/>
            <person name="Ohtoshi R."/>
            <person name="Malay A.D."/>
            <person name="Moran D.A.P."/>
            <person name="Tomita M."/>
            <person name="Numata K."/>
            <person name="Arakawa K."/>
        </authorList>
    </citation>
    <scope>NUCLEOTIDE SEQUENCE</scope>
</reference>
<dbReference type="Proteomes" id="UP000887013">
    <property type="component" value="Unassembled WGS sequence"/>
</dbReference>
<comment type="caution">
    <text evidence="1">The sequence shown here is derived from an EMBL/GenBank/DDBJ whole genome shotgun (WGS) entry which is preliminary data.</text>
</comment>
<dbReference type="EMBL" id="BMAW01116284">
    <property type="protein sequence ID" value="GFT70060.1"/>
    <property type="molecule type" value="Genomic_DNA"/>
</dbReference>
<evidence type="ECO:0000313" key="1">
    <source>
        <dbReference type="EMBL" id="GFT70060.1"/>
    </source>
</evidence>